<proteinExistence type="predicted"/>
<keyword evidence="2" id="KW-1185">Reference proteome</keyword>
<organism evidence="1 2">
    <name type="scientific">Pedobacter flavus</name>
    <dbReference type="NCBI Taxonomy" id="3113906"/>
    <lineage>
        <taxon>Bacteria</taxon>
        <taxon>Pseudomonadati</taxon>
        <taxon>Bacteroidota</taxon>
        <taxon>Sphingobacteriia</taxon>
        <taxon>Sphingobacteriales</taxon>
        <taxon>Sphingobacteriaceae</taxon>
        <taxon>Pedobacter</taxon>
    </lineage>
</organism>
<evidence type="ECO:0000313" key="2">
    <source>
        <dbReference type="Proteomes" id="UP001337681"/>
    </source>
</evidence>
<dbReference type="Proteomes" id="UP001337681">
    <property type="component" value="Unassembled WGS sequence"/>
</dbReference>
<comment type="caution">
    <text evidence="1">The sequence shown here is derived from an EMBL/GenBank/DDBJ whole genome shotgun (WGS) entry which is preliminary data.</text>
</comment>
<evidence type="ECO:0000313" key="1">
    <source>
        <dbReference type="EMBL" id="MEE1884327.1"/>
    </source>
</evidence>
<reference evidence="1 2" key="1">
    <citation type="submission" date="2024-01" db="EMBL/GenBank/DDBJ databases">
        <title>Pedobacter sp. nov., isolated from oil-contaminated soil.</title>
        <authorList>
            <person name="Le N.T.T."/>
        </authorList>
    </citation>
    <scope>NUCLEOTIDE SEQUENCE [LARGE SCALE GENOMIC DNA]</scope>
    <source>
        <strain evidence="1 2">VNH31</strain>
    </source>
</reference>
<gene>
    <name evidence="1" type="ORF">VRU49_02730</name>
</gene>
<accession>A0ABU7GZT9</accession>
<dbReference type="EMBL" id="JAZDQU010000001">
    <property type="protein sequence ID" value="MEE1884327.1"/>
    <property type="molecule type" value="Genomic_DNA"/>
</dbReference>
<name>A0ABU7GZT9_9SPHI</name>
<protein>
    <submittedName>
        <fullName evidence="1">Uncharacterized protein</fullName>
    </submittedName>
</protein>
<sequence length="81" mass="9510">MTLNQKYVYHGTTTTLDIQYNNKSKYLKQQYYPPTFWELTNYLSLLPKIVNLKPSKAFEIFPPDPESSIESVLKSFPGFQQ</sequence>
<dbReference type="RefSeq" id="WP_330145244.1">
    <property type="nucleotide sequence ID" value="NZ_JAZDQU010000001.1"/>
</dbReference>